<dbReference type="SMART" id="SM00822">
    <property type="entry name" value="PKS_KR"/>
    <property type="match status" value="1"/>
</dbReference>
<protein>
    <submittedName>
        <fullName evidence="5">SDR family oxidoreductase</fullName>
    </submittedName>
</protein>
<evidence type="ECO:0000313" key="5">
    <source>
        <dbReference type="EMBL" id="MBM2615795.1"/>
    </source>
</evidence>
<dbReference type="Gene3D" id="3.40.50.720">
    <property type="entry name" value="NAD(P)-binding Rossmann-like Domain"/>
    <property type="match status" value="1"/>
</dbReference>
<dbReference type="PRINTS" id="PR00080">
    <property type="entry name" value="SDRFAMILY"/>
</dbReference>
<keyword evidence="2" id="KW-0560">Oxidoreductase</keyword>
<gene>
    <name evidence="5" type="ORF">JIG36_09530</name>
</gene>
<dbReference type="InterPro" id="IPR057326">
    <property type="entry name" value="KR_dom"/>
</dbReference>
<dbReference type="Pfam" id="PF13561">
    <property type="entry name" value="adh_short_C2"/>
    <property type="match status" value="1"/>
</dbReference>
<proteinExistence type="inferred from homology"/>
<organism evidence="5 6">
    <name type="scientific">Paractinoplanes ovalisporus</name>
    <dbReference type="NCBI Taxonomy" id="2810368"/>
    <lineage>
        <taxon>Bacteria</taxon>
        <taxon>Bacillati</taxon>
        <taxon>Actinomycetota</taxon>
        <taxon>Actinomycetes</taxon>
        <taxon>Micromonosporales</taxon>
        <taxon>Micromonosporaceae</taxon>
        <taxon>Paractinoplanes</taxon>
    </lineage>
</organism>
<comment type="similarity">
    <text evidence="1">Belongs to the short-chain dehydrogenases/reductases (SDR) family.</text>
</comment>
<dbReference type="PRINTS" id="PR00081">
    <property type="entry name" value="GDHRDH"/>
</dbReference>
<evidence type="ECO:0000256" key="2">
    <source>
        <dbReference type="ARBA" id="ARBA00023002"/>
    </source>
</evidence>
<dbReference type="PANTHER" id="PTHR24321">
    <property type="entry name" value="DEHYDROGENASES, SHORT CHAIN"/>
    <property type="match status" value="1"/>
</dbReference>
<dbReference type="CDD" id="cd05233">
    <property type="entry name" value="SDR_c"/>
    <property type="match status" value="1"/>
</dbReference>
<feature type="domain" description="Ketoreductase" evidence="4">
    <location>
        <begin position="7"/>
        <end position="177"/>
    </location>
</feature>
<dbReference type="Proteomes" id="UP000632138">
    <property type="component" value="Unassembled WGS sequence"/>
</dbReference>
<dbReference type="RefSeq" id="WP_203375648.1">
    <property type="nucleotide sequence ID" value="NZ_JAENHP010000002.1"/>
</dbReference>
<comment type="caution">
    <text evidence="5">The sequence shown here is derived from an EMBL/GenBank/DDBJ whole genome shotgun (WGS) entry which is preliminary data.</text>
</comment>
<dbReference type="InterPro" id="IPR002347">
    <property type="entry name" value="SDR_fam"/>
</dbReference>
<dbReference type="SUPFAM" id="SSF51735">
    <property type="entry name" value="NAD(P)-binding Rossmann-fold domains"/>
    <property type="match status" value="1"/>
</dbReference>
<name>A0ABS2A7H2_9ACTN</name>
<dbReference type="PANTHER" id="PTHR24321:SF8">
    <property type="entry name" value="ESTRADIOL 17-BETA-DEHYDROGENASE 8-RELATED"/>
    <property type="match status" value="1"/>
</dbReference>
<reference evidence="5 6" key="1">
    <citation type="submission" date="2021-01" db="EMBL/GenBank/DDBJ databases">
        <title>Actinoplanes sp. nov. LDG1-06 isolated from lichen.</title>
        <authorList>
            <person name="Saeng-In P."/>
            <person name="Phongsopitanun W."/>
            <person name="Kanchanasin P."/>
            <person name="Yuki M."/>
            <person name="Kudo T."/>
            <person name="Ohkuma M."/>
            <person name="Tanasupawat S."/>
        </authorList>
    </citation>
    <scope>NUCLEOTIDE SEQUENCE [LARGE SCALE GENOMIC DNA]</scope>
    <source>
        <strain evidence="5 6">LDG1-06</strain>
    </source>
</reference>
<evidence type="ECO:0000256" key="3">
    <source>
        <dbReference type="ARBA" id="ARBA00023027"/>
    </source>
</evidence>
<keyword evidence="6" id="KW-1185">Reference proteome</keyword>
<dbReference type="EMBL" id="JAENHP010000002">
    <property type="protein sequence ID" value="MBM2615795.1"/>
    <property type="molecule type" value="Genomic_DNA"/>
</dbReference>
<dbReference type="InterPro" id="IPR036291">
    <property type="entry name" value="NAD(P)-bd_dom_sf"/>
</dbReference>
<keyword evidence="3" id="KW-0520">NAD</keyword>
<evidence type="ECO:0000259" key="4">
    <source>
        <dbReference type="SMART" id="SM00822"/>
    </source>
</evidence>
<evidence type="ECO:0000256" key="1">
    <source>
        <dbReference type="ARBA" id="ARBA00006484"/>
    </source>
</evidence>
<evidence type="ECO:0000313" key="6">
    <source>
        <dbReference type="Proteomes" id="UP000632138"/>
    </source>
</evidence>
<dbReference type="NCBIfam" id="NF005559">
    <property type="entry name" value="PRK07231.1"/>
    <property type="match status" value="1"/>
</dbReference>
<sequence length="246" mass="25297">MARLDGRTALVTGGASGIGRQTALRLAAEGANVVVADVQAELGAEVATEIEKNGGRSLFLRLDVTDEAAWEQAVATVKQTFGGLDILVNNAGLGHADTLEETSLELYEKVVAVTQTSVFLGTKAAADLLKASPAASVVNISSIFGASGGFGTSPAYHAAKGAVRTLTKNIAVQWAPLGIRVNSVHPGFIETPMMGETDQAPYVATTPLGRVGRPEEVAAAITFLAGPDASFITGAELFVDGGYIAR</sequence>
<accession>A0ABS2A7H2</accession>